<proteinExistence type="predicted"/>
<name>A0A2A9EJH5_9MICO</name>
<dbReference type="EMBL" id="PDJI01000004">
    <property type="protein sequence ID" value="PFG39058.1"/>
    <property type="molecule type" value="Genomic_DNA"/>
</dbReference>
<keyword evidence="2" id="KW-1185">Reference proteome</keyword>
<evidence type="ECO:0000313" key="2">
    <source>
        <dbReference type="Proteomes" id="UP000222106"/>
    </source>
</evidence>
<protein>
    <submittedName>
        <fullName evidence="1">Uncharacterized protein</fullName>
    </submittedName>
</protein>
<evidence type="ECO:0000313" key="1">
    <source>
        <dbReference type="EMBL" id="PFG39058.1"/>
    </source>
</evidence>
<reference evidence="1 2" key="1">
    <citation type="submission" date="2017-10" db="EMBL/GenBank/DDBJ databases">
        <title>Sequencing the genomes of 1000 actinobacteria strains.</title>
        <authorList>
            <person name="Klenk H.-P."/>
        </authorList>
    </citation>
    <scope>NUCLEOTIDE SEQUENCE [LARGE SCALE GENOMIC DNA]</scope>
    <source>
        <strain evidence="1 2">DSM 21838</strain>
    </source>
</reference>
<dbReference type="AlphaFoldDB" id="A0A2A9EJH5"/>
<comment type="caution">
    <text evidence="1">The sequence shown here is derived from an EMBL/GenBank/DDBJ whole genome shotgun (WGS) entry which is preliminary data.</text>
</comment>
<gene>
    <name evidence="1" type="ORF">ATJ97_1553</name>
</gene>
<accession>A0A2A9EJH5</accession>
<sequence length="49" mass="5265">MLEISRPDARLVAALRHLGIEYGPETVAAAAQALAVLAEAERELEPVRP</sequence>
<dbReference type="Proteomes" id="UP000222106">
    <property type="component" value="Unassembled WGS sequence"/>
</dbReference>
<organism evidence="1 2">
    <name type="scientific">Georgenia soli</name>
    <dbReference type="NCBI Taxonomy" id="638953"/>
    <lineage>
        <taxon>Bacteria</taxon>
        <taxon>Bacillati</taxon>
        <taxon>Actinomycetota</taxon>
        <taxon>Actinomycetes</taxon>
        <taxon>Micrococcales</taxon>
        <taxon>Bogoriellaceae</taxon>
        <taxon>Georgenia</taxon>
    </lineage>
</organism>
<dbReference type="RefSeq" id="WP_170037234.1">
    <property type="nucleotide sequence ID" value="NZ_PDJI01000004.1"/>
</dbReference>